<reference evidence="5" key="1">
    <citation type="journal article" date="2020" name="Stud. Mycol.">
        <title>101 Dothideomycetes genomes: a test case for predicting lifestyles and emergence of pathogens.</title>
        <authorList>
            <person name="Haridas S."/>
            <person name="Albert R."/>
            <person name="Binder M."/>
            <person name="Bloem J."/>
            <person name="Labutti K."/>
            <person name="Salamov A."/>
            <person name="Andreopoulos B."/>
            <person name="Baker S."/>
            <person name="Barry K."/>
            <person name="Bills G."/>
            <person name="Bluhm B."/>
            <person name="Cannon C."/>
            <person name="Castanera R."/>
            <person name="Culley D."/>
            <person name="Daum C."/>
            <person name="Ezra D."/>
            <person name="Gonzalez J."/>
            <person name="Henrissat B."/>
            <person name="Kuo A."/>
            <person name="Liang C."/>
            <person name="Lipzen A."/>
            <person name="Lutzoni F."/>
            <person name="Magnuson J."/>
            <person name="Mondo S."/>
            <person name="Nolan M."/>
            <person name="Ohm R."/>
            <person name="Pangilinan J."/>
            <person name="Park H.-J."/>
            <person name="Ramirez L."/>
            <person name="Alfaro M."/>
            <person name="Sun H."/>
            <person name="Tritt A."/>
            <person name="Yoshinaga Y."/>
            <person name="Zwiers L.-H."/>
            <person name="Turgeon B."/>
            <person name="Goodwin S."/>
            <person name="Spatafora J."/>
            <person name="Crous P."/>
            <person name="Grigoriev I."/>
        </authorList>
    </citation>
    <scope>NUCLEOTIDE SEQUENCE</scope>
    <source>
        <strain evidence="5">CBS 122367</strain>
    </source>
</reference>
<dbReference type="OrthoDB" id="1470350at2759"/>
<dbReference type="GO" id="GO:0020037">
    <property type="term" value="F:heme binding"/>
    <property type="evidence" value="ECO:0007669"/>
    <property type="project" value="InterPro"/>
</dbReference>
<dbReference type="GO" id="GO:0008395">
    <property type="term" value="F:steroid hydroxylase activity"/>
    <property type="evidence" value="ECO:0007669"/>
    <property type="project" value="TreeGrafter"/>
</dbReference>
<dbReference type="GO" id="GO:0016705">
    <property type="term" value="F:oxidoreductase activity, acting on paired donors, with incorporation or reduction of molecular oxygen"/>
    <property type="evidence" value="ECO:0007669"/>
    <property type="project" value="InterPro"/>
</dbReference>
<sequence length="268" mass="30246">MTPTQIVIELHHQQLTGPRLEELVERKLLPALFKHMNFMKHGSSAITRRSGRSVVVSLNDLCVDLFVTQETEEHWDPSLLKHSPDLIGAFMNWKYTSWKFMSQLPSLFSKDMLMAKNAITGAFVTYYGLPRSERREAVYFVTALEEMLREAGLTEDEMGKFTLLQYWAMVGNVYKMAFWLMVHLAHDTSILEAVQTEVLSSVRGDNLDENYLAEQCPRLDSLMNETLRLTVASSLARMVTQPCILGGRALNPGNKIMASSHSSALASG</sequence>
<dbReference type="AlphaFoldDB" id="A0A6G1J8C1"/>
<keyword evidence="2" id="KW-0349">Heme</keyword>
<name>A0A6G1J8C1_9PLEO</name>
<evidence type="ECO:0000313" key="5">
    <source>
        <dbReference type="EMBL" id="KAF2686658.1"/>
    </source>
</evidence>
<evidence type="ECO:0008006" key="7">
    <source>
        <dbReference type="Google" id="ProtNLM"/>
    </source>
</evidence>
<evidence type="ECO:0000256" key="3">
    <source>
        <dbReference type="ARBA" id="ARBA00022723"/>
    </source>
</evidence>
<dbReference type="EMBL" id="MU005576">
    <property type="protein sequence ID" value="KAF2686658.1"/>
    <property type="molecule type" value="Genomic_DNA"/>
</dbReference>
<dbReference type="Gene3D" id="1.10.630.10">
    <property type="entry name" value="Cytochrome P450"/>
    <property type="match status" value="1"/>
</dbReference>
<protein>
    <recommendedName>
        <fullName evidence="7">Cytochrome P450</fullName>
    </recommendedName>
</protein>
<evidence type="ECO:0000313" key="6">
    <source>
        <dbReference type="Proteomes" id="UP000799291"/>
    </source>
</evidence>
<comment type="similarity">
    <text evidence="1">Belongs to the cytochrome P450 family.</text>
</comment>
<keyword evidence="6" id="KW-1185">Reference proteome</keyword>
<dbReference type="InterPro" id="IPR001128">
    <property type="entry name" value="Cyt_P450"/>
</dbReference>
<organism evidence="5 6">
    <name type="scientific">Lentithecium fluviatile CBS 122367</name>
    <dbReference type="NCBI Taxonomy" id="1168545"/>
    <lineage>
        <taxon>Eukaryota</taxon>
        <taxon>Fungi</taxon>
        <taxon>Dikarya</taxon>
        <taxon>Ascomycota</taxon>
        <taxon>Pezizomycotina</taxon>
        <taxon>Dothideomycetes</taxon>
        <taxon>Pleosporomycetidae</taxon>
        <taxon>Pleosporales</taxon>
        <taxon>Massarineae</taxon>
        <taxon>Lentitheciaceae</taxon>
        <taxon>Lentithecium</taxon>
    </lineage>
</organism>
<dbReference type="GO" id="GO:0005506">
    <property type="term" value="F:iron ion binding"/>
    <property type="evidence" value="ECO:0007669"/>
    <property type="project" value="InterPro"/>
</dbReference>
<dbReference type="InterPro" id="IPR050529">
    <property type="entry name" value="CYP450_sterol_14alpha_dmase"/>
</dbReference>
<evidence type="ECO:0000256" key="4">
    <source>
        <dbReference type="ARBA" id="ARBA00023004"/>
    </source>
</evidence>
<dbReference type="PANTHER" id="PTHR24304:SF2">
    <property type="entry name" value="24-HYDROXYCHOLESTEROL 7-ALPHA-HYDROXYLASE"/>
    <property type="match status" value="1"/>
</dbReference>
<evidence type="ECO:0000256" key="1">
    <source>
        <dbReference type="ARBA" id="ARBA00010617"/>
    </source>
</evidence>
<dbReference type="InterPro" id="IPR036396">
    <property type="entry name" value="Cyt_P450_sf"/>
</dbReference>
<dbReference type="Pfam" id="PF00067">
    <property type="entry name" value="p450"/>
    <property type="match status" value="1"/>
</dbReference>
<dbReference type="PANTHER" id="PTHR24304">
    <property type="entry name" value="CYTOCHROME P450 FAMILY 7"/>
    <property type="match status" value="1"/>
</dbReference>
<dbReference type="SUPFAM" id="SSF48264">
    <property type="entry name" value="Cytochrome P450"/>
    <property type="match status" value="1"/>
</dbReference>
<evidence type="ECO:0000256" key="2">
    <source>
        <dbReference type="ARBA" id="ARBA00022617"/>
    </source>
</evidence>
<proteinExistence type="inferred from homology"/>
<dbReference type="Proteomes" id="UP000799291">
    <property type="component" value="Unassembled WGS sequence"/>
</dbReference>
<accession>A0A6G1J8C1</accession>
<keyword evidence="3" id="KW-0479">Metal-binding</keyword>
<keyword evidence="4" id="KW-0408">Iron</keyword>
<gene>
    <name evidence="5" type="ORF">K458DRAFT_386619</name>
</gene>